<dbReference type="EMBL" id="FOCE01000002">
    <property type="protein sequence ID" value="SEM86917.1"/>
    <property type="molecule type" value="Genomic_DNA"/>
</dbReference>
<evidence type="ECO:0000256" key="4">
    <source>
        <dbReference type="ARBA" id="ARBA00047942"/>
    </source>
</evidence>
<dbReference type="GO" id="GO:0003677">
    <property type="term" value="F:DNA binding"/>
    <property type="evidence" value="ECO:0007669"/>
    <property type="project" value="InterPro"/>
</dbReference>
<dbReference type="RefSeq" id="WP_091298013.1">
    <property type="nucleotide sequence ID" value="NZ_FOCE01000002.1"/>
</dbReference>
<keyword evidence="2 7" id="KW-0489">Methyltransferase</keyword>
<gene>
    <name evidence="7" type="ORF">SAMN04488103_102294</name>
</gene>
<dbReference type="GO" id="GO:0008170">
    <property type="term" value="F:N-methyltransferase activity"/>
    <property type="evidence" value="ECO:0007669"/>
    <property type="project" value="InterPro"/>
</dbReference>
<comment type="similarity">
    <text evidence="1 5">Belongs to the N(4)/N(6)-methyltransferase family.</text>
</comment>
<dbReference type="GO" id="GO:0032259">
    <property type="term" value="P:methylation"/>
    <property type="evidence" value="ECO:0007669"/>
    <property type="project" value="UniProtKB-KW"/>
</dbReference>
<protein>
    <recommendedName>
        <fullName evidence="5">Methyltransferase</fullName>
        <ecNumber evidence="5">2.1.1.-</ecNumber>
    </recommendedName>
</protein>
<organism evidence="7 8">
    <name type="scientific">Gemmobacter aquatilis</name>
    <dbReference type="NCBI Taxonomy" id="933059"/>
    <lineage>
        <taxon>Bacteria</taxon>
        <taxon>Pseudomonadati</taxon>
        <taxon>Pseudomonadota</taxon>
        <taxon>Alphaproteobacteria</taxon>
        <taxon>Rhodobacterales</taxon>
        <taxon>Paracoccaceae</taxon>
        <taxon>Gemmobacter</taxon>
    </lineage>
</organism>
<evidence type="ECO:0000256" key="5">
    <source>
        <dbReference type="RuleBase" id="RU362026"/>
    </source>
</evidence>
<evidence type="ECO:0000259" key="6">
    <source>
        <dbReference type="Pfam" id="PF01555"/>
    </source>
</evidence>
<proteinExistence type="inferred from homology"/>
<dbReference type="InterPro" id="IPR001091">
    <property type="entry name" value="RM_Methyltransferase"/>
</dbReference>
<dbReference type="GO" id="GO:0009007">
    <property type="term" value="F:site-specific DNA-methyltransferase (adenine-specific) activity"/>
    <property type="evidence" value="ECO:0007669"/>
    <property type="project" value="UniProtKB-EC"/>
</dbReference>
<dbReference type="InterPro" id="IPR002941">
    <property type="entry name" value="DNA_methylase_N4/N6"/>
</dbReference>
<accession>A0A1H8BYI0</accession>
<evidence type="ECO:0000256" key="3">
    <source>
        <dbReference type="ARBA" id="ARBA00022679"/>
    </source>
</evidence>
<dbReference type="PRINTS" id="PR00508">
    <property type="entry name" value="S21N4MTFRASE"/>
</dbReference>
<sequence length="323" mass="35821">MNKHTPAPQPLAFDYPHHSVGRSLLVHADCFDWLRHLPDNSIDAVVTDPPYGVKEYELEQIERMHTGGTGIWRLPPAFDGNVRAPLPRFTALDPKERETLVRFFREWAGYLVPKLKPGAHVFVACNSFMSQLVFSSLIDGGLEFRTEVIRLVQTLRGGDRPKLGEKDFPDVCSLPRGGYEPWGLFRKPMPKGMTVRECLRDFGTGGLRRRTDDKPFFDVIPSERTPRRERDIADHPSLKPQSLMRQLVWAALPLGEGVVVDPFMGSGSTIAAAEAVGYRAVGVERHGAYFDLATAAVPKLAALSASLKAGALPLGEDQAQLEL</sequence>
<dbReference type="Gene3D" id="3.40.50.150">
    <property type="entry name" value="Vaccinia Virus protein VP39"/>
    <property type="match status" value="1"/>
</dbReference>
<evidence type="ECO:0000256" key="1">
    <source>
        <dbReference type="ARBA" id="ARBA00006594"/>
    </source>
</evidence>
<dbReference type="Proteomes" id="UP000198761">
    <property type="component" value="Unassembled WGS sequence"/>
</dbReference>
<dbReference type="OrthoDB" id="9773571at2"/>
<dbReference type="AlphaFoldDB" id="A0A1H8BYI0"/>
<evidence type="ECO:0000313" key="8">
    <source>
        <dbReference type="Proteomes" id="UP000198761"/>
    </source>
</evidence>
<evidence type="ECO:0000256" key="2">
    <source>
        <dbReference type="ARBA" id="ARBA00022603"/>
    </source>
</evidence>
<dbReference type="Pfam" id="PF01555">
    <property type="entry name" value="N6_N4_Mtase"/>
    <property type="match status" value="1"/>
</dbReference>
<comment type="catalytic activity">
    <reaction evidence="4">
        <text>a 2'-deoxyadenosine in DNA + S-adenosyl-L-methionine = an N(6)-methyl-2'-deoxyadenosine in DNA + S-adenosyl-L-homocysteine + H(+)</text>
        <dbReference type="Rhea" id="RHEA:15197"/>
        <dbReference type="Rhea" id="RHEA-COMP:12418"/>
        <dbReference type="Rhea" id="RHEA-COMP:12419"/>
        <dbReference type="ChEBI" id="CHEBI:15378"/>
        <dbReference type="ChEBI" id="CHEBI:57856"/>
        <dbReference type="ChEBI" id="CHEBI:59789"/>
        <dbReference type="ChEBI" id="CHEBI:90615"/>
        <dbReference type="ChEBI" id="CHEBI:90616"/>
        <dbReference type="EC" id="2.1.1.72"/>
    </reaction>
</comment>
<keyword evidence="3 7" id="KW-0808">Transferase</keyword>
<dbReference type="SUPFAM" id="SSF53335">
    <property type="entry name" value="S-adenosyl-L-methionine-dependent methyltransferases"/>
    <property type="match status" value="1"/>
</dbReference>
<dbReference type="InterPro" id="IPR029063">
    <property type="entry name" value="SAM-dependent_MTases_sf"/>
</dbReference>
<keyword evidence="8" id="KW-1185">Reference proteome</keyword>
<dbReference type="PROSITE" id="PS00092">
    <property type="entry name" value="N6_MTASE"/>
    <property type="match status" value="1"/>
</dbReference>
<dbReference type="EC" id="2.1.1.-" evidence="5"/>
<evidence type="ECO:0000313" key="7">
    <source>
        <dbReference type="EMBL" id="SEM86917.1"/>
    </source>
</evidence>
<feature type="domain" description="DNA methylase N-4/N-6" evidence="6">
    <location>
        <begin position="210"/>
        <end position="293"/>
    </location>
</feature>
<dbReference type="STRING" id="933059.SAMN04488103_102294"/>
<reference evidence="7 8" key="1">
    <citation type="submission" date="2016-10" db="EMBL/GenBank/DDBJ databases">
        <authorList>
            <person name="de Groot N.N."/>
        </authorList>
    </citation>
    <scope>NUCLEOTIDE SEQUENCE [LARGE SCALE GENOMIC DNA]</scope>
    <source>
        <strain evidence="7 8">DSM 3857</strain>
    </source>
</reference>
<dbReference type="InterPro" id="IPR002052">
    <property type="entry name" value="DNA_methylase_N6_adenine_CS"/>
</dbReference>
<name>A0A1H8BYI0_9RHOB</name>